<sequence length="186" mass="22666">MENLYNELYSIRLLIQQLETNEMITEMYIIRNLKIYLIEQNYDYTNINNIIYNFYRYIDIHITYEQINNCIINYLIYPIPILYNSSNMLNNIQVHYSPLYDVDMYYSSDDDNIIEFTNDTPLNDDDINNLKVFYEPEINCCICLEKEYDNIIELPCKHKYHSVCIKKYFNYNYKCPICRYKVGEPK</sequence>
<dbReference type="SMART" id="SM00184">
    <property type="entry name" value="RING"/>
    <property type="match status" value="1"/>
</dbReference>
<protein>
    <recommendedName>
        <fullName evidence="3">RING-type E3 ubiquitin transferase</fullName>
        <ecNumber evidence="3">2.3.2.27</ecNumber>
    </recommendedName>
</protein>
<keyword evidence="7" id="KW-0863">Zinc-finger</keyword>
<keyword evidence="4" id="KW-0808">Transferase</keyword>
<proteinExistence type="predicted"/>
<name>A0A6C0H7Y1_9ZZZZ</name>
<dbReference type="AlphaFoldDB" id="A0A6C0H7Y1"/>
<evidence type="ECO:0000313" key="13">
    <source>
        <dbReference type="EMBL" id="QHT76480.1"/>
    </source>
</evidence>
<evidence type="ECO:0000256" key="6">
    <source>
        <dbReference type="ARBA" id="ARBA00022723"/>
    </source>
</evidence>
<dbReference type="EC" id="2.3.2.27" evidence="3"/>
<dbReference type="GO" id="GO:0016567">
    <property type="term" value="P:protein ubiquitination"/>
    <property type="evidence" value="ECO:0007669"/>
    <property type="project" value="TreeGrafter"/>
</dbReference>
<reference evidence="13" key="1">
    <citation type="journal article" date="2020" name="Nature">
        <title>Giant virus diversity and host interactions through global metagenomics.</title>
        <authorList>
            <person name="Schulz F."/>
            <person name="Roux S."/>
            <person name="Paez-Espino D."/>
            <person name="Jungbluth S."/>
            <person name="Walsh D.A."/>
            <person name="Denef V.J."/>
            <person name="McMahon K.D."/>
            <person name="Konstantinidis K.T."/>
            <person name="Eloe-Fadrosh E.A."/>
            <person name="Kyrpides N.C."/>
            <person name="Woyke T."/>
        </authorList>
    </citation>
    <scope>NUCLEOTIDE SEQUENCE</scope>
    <source>
        <strain evidence="13">GVMAG-M-3300023179-82</strain>
    </source>
</reference>
<evidence type="ECO:0000256" key="10">
    <source>
        <dbReference type="ARBA" id="ARBA00022989"/>
    </source>
</evidence>
<keyword evidence="6" id="KW-0479">Metal-binding</keyword>
<keyword evidence="8" id="KW-0833">Ubl conjugation pathway</keyword>
<dbReference type="InterPro" id="IPR013083">
    <property type="entry name" value="Znf_RING/FYVE/PHD"/>
</dbReference>
<evidence type="ECO:0000256" key="9">
    <source>
        <dbReference type="ARBA" id="ARBA00022833"/>
    </source>
</evidence>
<evidence type="ECO:0000256" key="7">
    <source>
        <dbReference type="ARBA" id="ARBA00022771"/>
    </source>
</evidence>
<evidence type="ECO:0000256" key="2">
    <source>
        <dbReference type="ARBA" id="ARBA00004141"/>
    </source>
</evidence>
<dbReference type="SUPFAM" id="SSF57850">
    <property type="entry name" value="RING/U-box"/>
    <property type="match status" value="1"/>
</dbReference>
<evidence type="ECO:0000256" key="8">
    <source>
        <dbReference type="ARBA" id="ARBA00022786"/>
    </source>
</evidence>
<evidence type="ECO:0000256" key="11">
    <source>
        <dbReference type="ARBA" id="ARBA00023136"/>
    </source>
</evidence>
<keyword evidence="9" id="KW-0862">Zinc</keyword>
<evidence type="ECO:0000259" key="12">
    <source>
        <dbReference type="PROSITE" id="PS50089"/>
    </source>
</evidence>
<dbReference type="PANTHER" id="PTHR45977">
    <property type="entry name" value="TARGET OF ERK KINASE MPK-1"/>
    <property type="match status" value="1"/>
</dbReference>
<dbReference type="Pfam" id="PF13639">
    <property type="entry name" value="zf-RING_2"/>
    <property type="match status" value="1"/>
</dbReference>
<accession>A0A6C0H7Y1</accession>
<evidence type="ECO:0000256" key="3">
    <source>
        <dbReference type="ARBA" id="ARBA00012483"/>
    </source>
</evidence>
<evidence type="ECO:0000256" key="1">
    <source>
        <dbReference type="ARBA" id="ARBA00000900"/>
    </source>
</evidence>
<dbReference type="EMBL" id="MN739896">
    <property type="protein sequence ID" value="QHT76480.1"/>
    <property type="molecule type" value="Genomic_DNA"/>
</dbReference>
<dbReference type="InterPro" id="IPR001841">
    <property type="entry name" value="Znf_RING"/>
</dbReference>
<dbReference type="GO" id="GO:0016020">
    <property type="term" value="C:membrane"/>
    <property type="evidence" value="ECO:0007669"/>
    <property type="project" value="UniProtKB-SubCell"/>
</dbReference>
<dbReference type="PANTHER" id="PTHR45977:SF4">
    <property type="entry name" value="RING-TYPE DOMAIN-CONTAINING PROTEIN"/>
    <property type="match status" value="1"/>
</dbReference>
<dbReference type="GO" id="GO:0006511">
    <property type="term" value="P:ubiquitin-dependent protein catabolic process"/>
    <property type="evidence" value="ECO:0007669"/>
    <property type="project" value="TreeGrafter"/>
</dbReference>
<comment type="catalytic activity">
    <reaction evidence="1">
        <text>S-ubiquitinyl-[E2 ubiquitin-conjugating enzyme]-L-cysteine + [acceptor protein]-L-lysine = [E2 ubiquitin-conjugating enzyme]-L-cysteine + N(6)-ubiquitinyl-[acceptor protein]-L-lysine.</text>
        <dbReference type="EC" id="2.3.2.27"/>
    </reaction>
</comment>
<evidence type="ECO:0000256" key="4">
    <source>
        <dbReference type="ARBA" id="ARBA00022679"/>
    </source>
</evidence>
<dbReference type="GO" id="GO:0061630">
    <property type="term" value="F:ubiquitin protein ligase activity"/>
    <property type="evidence" value="ECO:0007669"/>
    <property type="project" value="UniProtKB-EC"/>
</dbReference>
<organism evidence="13">
    <name type="scientific">viral metagenome</name>
    <dbReference type="NCBI Taxonomy" id="1070528"/>
    <lineage>
        <taxon>unclassified sequences</taxon>
        <taxon>metagenomes</taxon>
        <taxon>organismal metagenomes</taxon>
    </lineage>
</organism>
<comment type="subcellular location">
    <subcellularLocation>
        <location evidence="2">Membrane</location>
        <topology evidence="2">Multi-pass membrane protein</topology>
    </subcellularLocation>
</comment>
<evidence type="ECO:0000256" key="5">
    <source>
        <dbReference type="ARBA" id="ARBA00022692"/>
    </source>
</evidence>
<dbReference type="Gene3D" id="3.30.40.10">
    <property type="entry name" value="Zinc/RING finger domain, C3HC4 (zinc finger)"/>
    <property type="match status" value="1"/>
</dbReference>
<dbReference type="PROSITE" id="PS50089">
    <property type="entry name" value="ZF_RING_2"/>
    <property type="match status" value="1"/>
</dbReference>
<dbReference type="GO" id="GO:0008270">
    <property type="term" value="F:zinc ion binding"/>
    <property type="evidence" value="ECO:0007669"/>
    <property type="project" value="UniProtKB-KW"/>
</dbReference>
<feature type="domain" description="RING-type" evidence="12">
    <location>
        <begin position="140"/>
        <end position="179"/>
    </location>
</feature>
<keyword evidence="10" id="KW-1133">Transmembrane helix</keyword>
<keyword evidence="11" id="KW-0472">Membrane</keyword>
<keyword evidence="5" id="KW-0812">Transmembrane</keyword>
<dbReference type="CDD" id="cd16448">
    <property type="entry name" value="RING-H2"/>
    <property type="match status" value="1"/>
</dbReference>